<dbReference type="AlphaFoldDB" id="A0A9W9TTF4"/>
<sequence length="125" mass="14693">MAPVLTRVKKEQLRKRCNNLLRRHNEFWLLYGMKSWLVMERPDGQIFKYYSHPGTSPPSEDDMKGNRAKPPIVRTPRYYETTNTIESSQPKEIPPSVNDPPRECDNIWEILALYLKENRCTNGSI</sequence>
<organism evidence="2 3">
    <name type="scientific">Penicillium citrinum</name>
    <dbReference type="NCBI Taxonomy" id="5077"/>
    <lineage>
        <taxon>Eukaryota</taxon>
        <taxon>Fungi</taxon>
        <taxon>Dikarya</taxon>
        <taxon>Ascomycota</taxon>
        <taxon>Pezizomycotina</taxon>
        <taxon>Eurotiomycetes</taxon>
        <taxon>Eurotiomycetidae</taxon>
        <taxon>Eurotiales</taxon>
        <taxon>Aspergillaceae</taxon>
        <taxon>Penicillium</taxon>
    </lineage>
</organism>
<evidence type="ECO:0000313" key="3">
    <source>
        <dbReference type="Proteomes" id="UP001147733"/>
    </source>
</evidence>
<reference evidence="2" key="2">
    <citation type="journal article" date="2023" name="IMA Fungus">
        <title>Comparative genomic study of the Penicillium genus elucidates a diverse pangenome and 15 lateral gene transfer events.</title>
        <authorList>
            <person name="Petersen C."/>
            <person name="Sorensen T."/>
            <person name="Nielsen M.R."/>
            <person name="Sondergaard T.E."/>
            <person name="Sorensen J.L."/>
            <person name="Fitzpatrick D.A."/>
            <person name="Frisvad J.C."/>
            <person name="Nielsen K.L."/>
        </authorList>
    </citation>
    <scope>NUCLEOTIDE SEQUENCE</scope>
    <source>
        <strain evidence="2">IBT 23319</strain>
    </source>
</reference>
<protein>
    <submittedName>
        <fullName evidence="2">Uncharacterized protein</fullName>
    </submittedName>
</protein>
<evidence type="ECO:0000256" key="1">
    <source>
        <dbReference type="SAM" id="MobiDB-lite"/>
    </source>
</evidence>
<name>A0A9W9TTF4_PENCI</name>
<gene>
    <name evidence="2" type="ORF">N7469_002317</name>
</gene>
<accession>A0A9W9TTF4</accession>
<reference evidence="2" key="1">
    <citation type="submission" date="2022-11" db="EMBL/GenBank/DDBJ databases">
        <authorList>
            <person name="Petersen C."/>
        </authorList>
    </citation>
    <scope>NUCLEOTIDE SEQUENCE</scope>
    <source>
        <strain evidence="2">IBT 23319</strain>
    </source>
</reference>
<proteinExistence type="predicted"/>
<dbReference type="GeneID" id="81380404"/>
<dbReference type="Proteomes" id="UP001147733">
    <property type="component" value="Unassembled WGS sequence"/>
</dbReference>
<comment type="caution">
    <text evidence="2">The sequence shown here is derived from an EMBL/GenBank/DDBJ whole genome shotgun (WGS) entry which is preliminary data.</text>
</comment>
<evidence type="ECO:0000313" key="2">
    <source>
        <dbReference type="EMBL" id="KAJ5240726.1"/>
    </source>
</evidence>
<dbReference type="OrthoDB" id="4290543at2759"/>
<dbReference type="RefSeq" id="XP_056503731.1">
    <property type="nucleotide sequence ID" value="XM_056641237.1"/>
</dbReference>
<dbReference type="EMBL" id="JAPQKT010000002">
    <property type="protein sequence ID" value="KAJ5240726.1"/>
    <property type="molecule type" value="Genomic_DNA"/>
</dbReference>
<feature type="region of interest" description="Disordered" evidence="1">
    <location>
        <begin position="50"/>
        <end position="71"/>
    </location>
</feature>
<keyword evidence="3" id="KW-1185">Reference proteome</keyword>